<dbReference type="NCBIfam" id="TIGR03177">
    <property type="entry name" value="pilus_cpaB"/>
    <property type="match status" value="1"/>
</dbReference>
<dbReference type="InterPro" id="IPR017592">
    <property type="entry name" value="Pilus_assmbl_Flp-typ_CpaB"/>
</dbReference>
<reference evidence="2" key="1">
    <citation type="submission" date="2024-02" db="EMBL/GenBank/DDBJ databases">
        <title>Genome sequences of strain Gemmobacter sp. JM10B15.</title>
        <authorList>
            <person name="Zhang M."/>
        </authorList>
    </citation>
    <scope>NUCLEOTIDE SEQUENCE</scope>
    <source>
        <strain evidence="2">JM10B15</strain>
    </source>
</reference>
<evidence type="ECO:0000313" key="2">
    <source>
        <dbReference type="EMBL" id="MEH7829692.1"/>
    </source>
</evidence>
<dbReference type="EMBL" id="JBALHR010000012">
    <property type="protein sequence ID" value="MEH7829692.1"/>
    <property type="molecule type" value="Genomic_DNA"/>
</dbReference>
<gene>
    <name evidence="2" type="primary">cpaB</name>
    <name evidence="2" type="ORF">V6590_16205</name>
</gene>
<dbReference type="Proteomes" id="UP001431963">
    <property type="component" value="Unassembled WGS sequence"/>
</dbReference>
<name>A0ABU8BYA9_9RHOB</name>
<evidence type="ECO:0000259" key="1">
    <source>
        <dbReference type="Pfam" id="PF16976"/>
    </source>
</evidence>
<feature type="domain" description="Flp pilus assembly protein RcpC/CpaB" evidence="1">
    <location>
        <begin position="137"/>
        <end position="244"/>
    </location>
</feature>
<proteinExistence type="predicted"/>
<comment type="caution">
    <text evidence="2">The sequence shown here is derived from an EMBL/GenBank/DDBJ whole genome shotgun (WGS) entry which is preliminary data.</text>
</comment>
<dbReference type="CDD" id="cd11614">
    <property type="entry name" value="SAF_CpaB_FlgA_like"/>
    <property type="match status" value="1"/>
</dbReference>
<evidence type="ECO:0000313" key="3">
    <source>
        <dbReference type="Proteomes" id="UP001431963"/>
    </source>
</evidence>
<organism evidence="2 3">
    <name type="scientific">Gemmobacter denitrificans</name>
    <dbReference type="NCBI Taxonomy" id="3123040"/>
    <lineage>
        <taxon>Bacteria</taxon>
        <taxon>Pseudomonadati</taxon>
        <taxon>Pseudomonadota</taxon>
        <taxon>Alphaproteobacteria</taxon>
        <taxon>Rhodobacterales</taxon>
        <taxon>Paracoccaceae</taxon>
        <taxon>Gemmobacter</taxon>
    </lineage>
</organism>
<keyword evidence="3" id="KW-1185">Reference proteome</keyword>
<dbReference type="InterPro" id="IPR031571">
    <property type="entry name" value="RcpC_dom"/>
</dbReference>
<dbReference type="Pfam" id="PF16976">
    <property type="entry name" value="RcpC"/>
    <property type="match status" value="1"/>
</dbReference>
<dbReference type="RefSeq" id="WP_335424721.1">
    <property type="nucleotide sequence ID" value="NZ_JBALHR010000012.1"/>
</dbReference>
<protein>
    <submittedName>
        <fullName evidence="2">Flp pilus assembly protein CpaB</fullName>
    </submittedName>
</protein>
<sequence>MRTVFIAVLALGMALAGFAVYMAQNYIGHTQAQLDKERALRDELGKLVKVYVVNKPLDYGDPITRDDVEEIYWQEKALPEGVFRVKPRPAGDDPEKEPADPLLFAEGETSPRFVLRQMEKFEPILAIKVTEPGEAAGLTTMLAAGERAFTIKFSDASGASRYLQPGNKVDVYWTGVTSSGQEITQLIETSISIIAVDRPEMDKKKGSTNGTNFEAPKAMTVAASPEQVARLTQGQATGKLSVALVAKGDANPVTGPIEVDSNALLGIEATEAAPVLQQKVCTIKTRKGGEVVEIPIPCTN</sequence>
<accession>A0ABU8BYA9</accession>